<dbReference type="Pfam" id="PF13613">
    <property type="entry name" value="HTH_Tnp_4"/>
    <property type="match status" value="1"/>
</dbReference>
<evidence type="ECO:0000313" key="6">
    <source>
        <dbReference type="Proteomes" id="UP001519460"/>
    </source>
</evidence>
<feature type="domain" description="Transposase Helix-turn-helix" evidence="4">
    <location>
        <begin position="205"/>
        <end position="252"/>
    </location>
</feature>
<name>A0ABD0J5D3_9CAEN</name>
<organism evidence="5 6">
    <name type="scientific">Batillaria attramentaria</name>
    <dbReference type="NCBI Taxonomy" id="370345"/>
    <lineage>
        <taxon>Eukaryota</taxon>
        <taxon>Metazoa</taxon>
        <taxon>Spiralia</taxon>
        <taxon>Lophotrochozoa</taxon>
        <taxon>Mollusca</taxon>
        <taxon>Gastropoda</taxon>
        <taxon>Caenogastropoda</taxon>
        <taxon>Sorbeoconcha</taxon>
        <taxon>Cerithioidea</taxon>
        <taxon>Batillariidae</taxon>
        <taxon>Batillaria</taxon>
    </lineage>
</organism>
<comment type="caution">
    <text evidence="5">The sequence shown here is derived from an EMBL/GenBank/DDBJ whole genome shotgun (WGS) entry which is preliminary data.</text>
</comment>
<proteinExistence type="predicted"/>
<evidence type="ECO:0000313" key="5">
    <source>
        <dbReference type="EMBL" id="KAK7461581.1"/>
    </source>
</evidence>
<feature type="domain" description="DDE Tnp4" evidence="3">
    <location>
        <begin position="284"/>
        <end position="442"/>
    </location>
</feature>
<gene>
    <name evidence="5" type="ORF">BaRGS_00038666</name>
</gene>
<dbReference type="InterPro" id="IPR027806">
    <property type="entry name" value="HARBI1_dom"/>
</dbReference>
<dbReference type="EMBL" id="JACVVK020000634">
    <property type="protein sequence ID" value="KAK7461581.1"/>
    <property type="molecule type" value="Genomic_DNA"/>
</dbReference>
<evidence type="ECO:0000256" key="2">
    <source>
        <dbReference type="ARBA" id="ARBA00022723"/>
    </source>
</evidence>
<evidence type="ECO:0008006" key="7">
    <source>
        <dbReference type="Google" id="ProtNLM"/>
    </source>
</evidence>
<dbReference type="Proteomes" id="UP001519460">
    <property type="component" value="Unassembled WGS sequence"/>
</dbReference>
<dbReference type="AlphaFoldDB" id="A0ABD0J5D3"/>
<evidence type="ECO:0000259" key="4">
    <source>
        <dbReference type="Pfam" id="PF13613"/>
    </source>
</evidence>
<sequence>MGAAIAVTILRTAEPDFRSSATLVSFSNNAAVRATLETFCSKMAFRSGGGRHCSVRGCSYNEKKLKEILNRPCFDHFPLLRKDCSCDAPFRLHSPKTEEQRREWLANLRLKAPPKYNFVCSFHFVEKKPTLEKSITTMYAWIQEGGEDPSTPQKDRIDKDLGQASYLIQEDGDAFLYAGIPHHTFGEIVKAMESVAKEEKVPFTMPVADQILMTLMKLRLNLLLEDLARRFSVSVSQVSKVNTFWIRKLSAELGKLIYWLPRETIRATMPECFKSKYPRTTCIIDCAETIMQKAQNLDSRGETYSQYKSHNTGKYLVGISPSGLIMFISSSYGGRASDKFIVQDSGFLNFLLPGDEIMADRGFTIEDWVFEKHAKLNIPAFSHGHQLTEEEVASTRRLANVRIHVERAIRRLKVFKILRDTLPVSMADDFDCVLRICAALVNLRGYLVKDTEVDAVDEEDSITRVD</sequence>
<dbReference type="InterPro" id="IPR027805">
    <property type="entry name" value="Transposase_HTH_dom"/>
</dbReference>
<dbReference type="Pfam" id="PF13359">
    <property type="entry name" value="DDE_Tnp_4"/>
    <property type="match status" value="1"/>
</dbReference>
<evidence type="ECO:0000256" key="1">
    <source>
        <dbReference type="ARBA" id="ARBA00001968"/>
    </source>
</evidence>
<reference evidence="5 6" key="1">
    <citation type="journal article" date="2023" name="Sci. Data">
        <title>Genome assembly of the Korean intertidal mud-creeper Batillaria attramentaria.</title>
        <authorList>
            <person name="Patra A.K."/>
            <person name="Ho P.T."/>
            <person name="Jun S."/>
            <person name="Lee S.J."/>
            <person name="Kim Y."/>
            <person name="Won Y.J."/>
        </authorList>
    </citation>
    <scope>NUCLEOTIDE SEQUENCE [LARGE SCALE GENOMIC DNA]</scope>
    <source>
        <strain evidence="5">Wonlab-2016</strain>
    </source>
</reference>
<dbReference type="PANTHER" id="PTHR23080:SF143">
    <property type="entry name" value="SI:DKEY-56D12.4"/>
    <property type="match status" value="1"/>
</dbReference>
<evidence type="ECO:0000259" key="3">
    <source>
        <dbReference type="Pfam" id="PF13359"/>
    </source>
</evidence>
<dbReference type="PANTHER" id="PTHR23080">
    <property type="entry name" value="THAP DOMAIN PROTEIN"/>
    <property type="match status" value="1"/>
</dbReference>
<keyword evidence="2" id="KW-0479">Metal-binding</keyword>
<dbReference type="GO" id="GO:0046872">
    <property type="term" value="F:metal ion binding"/>
    <property type="evidence" value="ECO:0007669"/>
    <property type="project" value="UniProtKB-KW"/>
</dbReference>
<protein>
    <recommendedName>
        <fullName evidence="7">THAP-type domain-containing protein</fullName>
    </recommendedName>
</protein>
<keyword evidence="6" id="KW-1185">Reference proteome</keyword>
<accession>A0ABD0J5D3</accession>
<comment type="cofactor">
    <cofactor evidence="1">
        <name>a divalent metal cation</name>
        <dbReference type="ChEBI" id="CHEBI:60240"/>
    </cofactor>
</comment>